<evidence type="ECO:0000256" key="3">
    <source>
        <dbReference type="SAM" id="MobiDB-lite"/>
    </source>
</evidence>
<proteinExistence type="predicted"/>
<feature type="compositionally biased region" description="Basic and acidic residues" evidence="3">
    <location>
        <begin position="178"/>
        <end position="188"/>
    </location>
</feature>
<dbReference type="EMBL" id="JAUCMV010000005">
    <property type="protein sequence ID" value="KAK0398640.1"/>
    <property type="molecule type" value="Genomic_DNA"/>
</dbReference>
<sequence length="262" mass="28893">MENLTETAGAELDVELALQPDIDEPESDILEYEDPDTSGESSTATESETRETPTSSDVSSASSSNSSTAMETVATKSKKREYEVEKVTKMAYDVETSEVLYLVKWAGYETADNTWEPAENLQMARDAIDRFLATRQGRADKAKVEEHLRSQSAGQKATKRKADTAAPPATPLSAAKNRKIDPRSDRRKASSPAAPPRTSNASKTASTTRSDPPSFQILNVSRREDGSTVYKIQRGHERTMMSFEEVMRLDPMAVARHLDNLV</sequence>
<feature type="compositionally biased region" description="Basic and acidic residues" evidence="3">
    <location>
        <begin position="139"/>
        <end position="149"/>
    </location>
</feature>
<dbReference type="InterPro" id="IPR051219">
    <property type="entry name" value="Heterochromatin_chromo-domain"/>
</dbReference>
<feature type="domain" description="Chromo" evidence="4">
    <location>
        <begin position="82"/>
        <end position="143"/>
    </location>
</feature>
<dbReference type="InterPro" id="IPR000953">
    <property type="entry name" value="Chromo/chromo_shadow_dom"/>
</dbReference>
<comment type="subcellular location">
    <subcellularLocation>
        <location evidence="1">Nucleus</location>
    </subcellularLocation>
</comment>
<name>A0AA39H3P1_9BILA</name>
<dbReference type="InterPro" id="IPR017984">
    <property type="entry name" value="Chromo_dom_subgr"/>
</dbReference>
<dbReference type="InterPro" id="IPR023779">
    <property type="entry name" value="Chromodomain_CS"/>
</dbReference>
<dbReference type="InterPro" id="IPR023780">
    <property type="entry name" value="Chromo_domain"/>
</dbReference>
<dbReference type="PANTHER" id="PTHR22812">
    <property type="entry name" value="CHROMOBOX PROTEIN"/>
    <property type="match status" value="1"/>
</dbReference>
<dbReference type="AlphaFoldDB" id="A0AA39H3P1"/>
<keyword evidence="2" id="KW-0539">Nucleus</keyword>
<dbReference type="PRINTS" id="PR00504">
    <property type="entry name" value="CHROMODOMAIN"/>
</dbReference>
<dbReference type="Proteomes" id="UP001175271">
    <property type="component" value="Unassembled WGS sequence"/>
</dbReference>
<dbReference type="PROSITE" id="PS00598">
    <property type="entry name" value="CHROMO_1"/>
    <property type="match status" value="1"/>
</dbReference>
<evidence type="ECO:0000313" key="6">
    <source>
        <dbReference type="Proteomes" id="UP001175271"/>
    </source>
</evidence>
<dbReference type="Gene3D" id="2.40.50.40">
    <property type="match status" value="1"/>
</dbReference>
<dbReference type="InterPro" id="IPR016197">
    <property type="entry name" value="Chromo-like_dom_sf"/>
</dbReference>
<evidence type="ECO:0000256" key="2">
    <source>
        <dbReference type="ARBA" id="ARBA00023242"/>
    </source>
</evidence>
<feature type="compositionally biased region" description="Acidic residues" evidence="3">
    <location>
        <begin position="21"/>
        <end position="37"/>
    </location>
</feature>
<dbReference type="GO" id="GO:0005634">
    <property type="term" value="C:nucleus"/>
    <property type="evidence" value="ECO:0007669"/>
    <property type="project" value="UniProtKB-SubCell"/>
</dbReference>
<accession>A0AA39H3P1</accession>
<dbReference type="SMART" id="SM00298">
    <property type="entry name" value="CHROMO"/>
    <property type="match status" value="1"/>
</dbReference>
<feature type="compositionally biased region" description="Polar residues" evidence="3">
    <location>
        <begin position="197"/>
        <end position="219"/>
    </location>
</feature>
<gene>
    <name evidence="5" type="ORF">QR680_002688</name>
</gene>
<protein>
    <recommendedName>
        <fullName evidence="4">Chromo domain-containing protein</fullName>
    </recommendedName>
</protein>
<feature type="region of interest" description="Disordered" evidence="3">
    <location>
        <begin position="1"/>
        <end position="82"/>
    </location>
</feature>
<evidence type="ECO:0000259" key="4">
    <source>
        <dbReference type="PROSITE" id="PS50013"/>
    </source>
</evidence>
<dbReference type="Pfam" id="PF00385">
    <property type="entry name" value="Chromo"/>
    <property type="match status" value="1"/>
</dbReference>
<dbReference type="CDD" id="cd00024">
    <property type="entry name" value="CD_CSD"/>
    <property type="match status" value="1"/>
</dbReference>
<feature type="compositionally biased region" description="Low complexity" evidence="3">
    <location>
        <begin position="38"/>
        <end position="67"/>
    </location>
</feature>
<evidence type="ECO:0000313" key="5">
    <source>
        <dbReference type="EMBL" id="KAK0398640.1"/>
    </source>
</evidence>
<dbReference type="PROSITE" id="PS50013">
    <property type="entry name" value="CHROMO_2"/>
    <property type="match status" value="1"/>
</dbReference>
<comment type="caution">
    <text evidence="5">The sequence shown here is derived from an EMBL/GenBank/DDBJ whole genome shotgun (WGS) entry which is preliminary data.</text>
</comment>
<dbReference type="SUPFAM" id="SSF54160">
    <property type="entry name" value="Chromo domain-like"/>
    <property type="match status" value="1"/>
</dbReference>
<keyword evidence="6" id="KW-1185">Reference proteome</keyword>
<evidence type="ECO:0000256" key="1">
    <source>
        <dbReference type="ARBA" id="ARBA00004123"/>
    </source>
</evidence>
<feature type="compositionally biased region" description="Low complexity" evidence="3">
    <location>
        <begin position="164"/>
        <end position="175"/>
    </location>
</feature>
<reference evidence="5" key="1">
    <citation type="submission" date="2023-06" db="EMBL/GenBank/DDBJ databases">
        <title>Genomic analysis of the entomopathogenic nematode Steinernema hermaphroditum.</title>
        <authorList>
            <person name="Schwarz E.M."/>
            <person name="Heppert J.K."/>
            <person name="Baniya A."/>
            <person name="Schwartz H.T."/>
            <person name="Tan C.-H."/>
            <person name="Antoshechkin I."/>
            <person name="Sternberg P.W."/>
            <person name="Goodrich-Blair H."/>
            <person name="Dillman A.R."/>
        </authorList>
    </citation>
    <scope>NUCLEOTIDE SEQUENCE</scope>
    <source>
        <strain evidence="5">PS9179</strain>
        <tissue evidence="5">Whole animal</tissue>
    </source>
</reference>
<feature type="region of interest" description="Disordered" evidence="3">
    <location>
        <begin position="139"/>
        <end position="222"/>
    </location>
</feature>
<organism evidence="5 6">
    <name type="scientific">Steinernema hermaphroditum</name>
    <dbReference type="NCBI Taxonomy" id="289476"/>
    <lineage>
        <taxon>Eukaryota</taxon>
        <taxon>Metazoa</taxon>
        <taxon>Ecdysozoa</taxon>
        <taxon>Nematoda</taxon>
        <taxon>Chromadorea</taxon>
        <taxon>Rhabditida</taxon>
        <taxon>Tylenchina</taxon>
        <taxon>Panagrolaimomorpha</taxon>
        <taxon>Strongyloidoidea</taxon>
        <taxon>Steinernematidae</taxon>
        <taxon>Steinernema</taxon>
    </lineage>
</organism>